<feature type="domain" description="Alpha-N-acetylglucosaminidase C-terminal" evidence="4">
    <location>
        <begin position="472"/>
        <end position="751"/>
    </location>
</feature>
<dbReference type="InterPro" id="IPR024240">
    <property type="entry name" value="NAGLU_N"/>
</dbReference>
<dbReference type="GO" id="GO:0005975">
    <property type="term" value="P:carbohydrate metabolic process"/>
    <property type="evidence" value="ECO:0007669"/>
    <property type="project" value="UniProtKB-ARBA"/>
</dbReference>
<dbReference type="Pfam" id="PF12972">
    <property type="entry name" value="NAGLU_C"/>
    <property type="match status" value="1"/>
</dbReference>
<feature type="domain" description="Alpha-N-acetylglucosaminidase tim-barrel" evidence="2">
    <location>
        <begin position="146"/>
        <end position="463"/>
    </location>
</feature>
<keyword evidence="6" id="KW-1185">Reference proteome</keyword>
<gene>
    <name evidence="5" type="ORF">JIN82_00825</name>
</gene>
<evidence type="ECO:0000313" key="6">
    <source>
        <dbReference type="Proteomes" id="UP000624703"/>
    </source>
</evidence>
<dbReference type="EMBL" id="JAENIM010000008">
    <property type="protein sequence ID" value="MBK1789689.1"/>
    <property type="molecule type" value="Genomic_DNA"/>
</dbReference>
<dbReference type="Gene3D" id="1.20.120.670">
    <property type="entry name" value="N-acetyl-b-d-glucoasminidase"/>
    <property type="match status" value="1"/>
</dbReference>
<evidence type="ECO:0000259" key="2">
    <source>
        <dbReference type="Pfam" id="PF05089"/>
    </source>
</evidence>
<protein>
    <submittedName>
        <fullName evidence="5">Alpha-N-acetylglucosaminidase</fullName>
    </submittedName>
</protein>
<dbReference type="PANTHER" id="PTHR12872">
    <property type="entry name" value="ALPHA-N-ACETYLGLUCOSAMINIDASE"/>
    <property type="match status" value="1"/>
</dbReference>
<proteinExistence type="predicted"/>
<dbReference type="GO" id="GO:0016787">
    <property type="term" value="F:hydrolase activity"/>
    <property type="evidence" value="ECO:0007669"/>
    <property type="project" value="UniProtKB-KW"/>
</dbReference>
<evidence type="ECO:0000256" key="1">
    <source>
        <dbReference type="ARBA" id="ARBA00022801"/>
    </source>
</evidence>
<accession>A0A8J7SH95</accession>
<evidence type="ECO:0000259" key="4">
    <source>
        <dbReference type="Pfam" id="PF12972"/>
    </source>
</evidence>
<keyword evidence="1" id="KW-0378">Hydrolase</keyword>
<dbReference type="PANTHER" id="PTHR12872:SF1">
    <property type="entry name" value="ALPHA-N-ACETYLGLUCOSAMINIDASE"/>
    <property type="match status" value="1"/>
</dbReference>
<dbReference type="InterPro" id="IPR024733">
    <property type="entry name" value="NAGLU_tim-barrel"/>
</dbReference>
<dbReference type="Pfam" id="PF12971">
    <property type="entry name" value="NAGLU_N"/>
    <property type="match status" value="1"/>
</dbReference>
<dbReference type="InterPro" id="IPR007781">
    <property type="entry name" value="NAGLU"/>
</dbReference>
<dbReference type="Proteomes" id="UP000624703">
    <property type="component" value="Unassembled WGS sequence"/>
</dbReference>
<dbReference type="Pfam" id="PF05089">
    <property type="entry name" value="NAGLU"/>
    <property type="match status" value="1"/>
</dbReference>
<comment type="caution">
    <text evidence="5">The sequence shown here is derived from an EMBL/GenBank/DDBJ whole genome shotgun (WGS) entry which is preliminary data.</text>
</comment>
<dbReference type="InterPro" id="IPR024732">
    <property type="entry name" value="NAGLU_C"/>
</dbReference>
<evidence type="ECO:0000259" key="3">
    <source>
        <dbReference type="Pfam" id="PF12971"/>
    </source>
</evidence>
<dbReference type="RefSeq" id="WP_200309732.1">
    <property type="nucleotide sequence ID" value="NZ_JAENIM010000008.1"/>
</dbReference>
<feature type="domain" description="Alpha-N-acetylglucosaminidase N-terminal" evidence="3">
    <location>
        <begin position="51"/>
        <end position="131"/>
    </location>
</feature>
<evidence type="ECO:0000313" key="5">
    <source>
        <dbReference type="EMBL" id="MBK1789689.1"/>
    </source>
</evidence>
<dbReference type="InterPro" id="IPR029018">
    <property type="entry name" value="Hex-like_dom2"/>
</dbReference>
<sequence>MNNTCQQQLDATNMLKSYILGLSKIISALIVLAAISLSTAQAQQDSAGQQQAAHELIKRVTPSLVDRFELEIIPAADGLDVYELDSKDGKIVLRGNNGISIASAYNRYLGDYCNVLYSLWGDQMALPATLPIPTEKVRVVNPRKIRHFFNYCTFNYTATWWNWDRWQKMIDILAMHGVNMPLAIVGVEGVWYHSLLEVGFTDQEAREFIAAPTYLNWQWMSNLEGTGGPIPKSYIDSHIVLGKQIMDRQMSLGMTPIVHGFSGHVPRLFKEKFPDARVDLKHGWARGSFDPAAQLDPMDPLFNKFGAIYLNNQIKLLGTAGYYMSDPFHEGSPPVQGDEYLAKVGKSISALFTSVDPNATWVMQTWSLREPIAKAVAKDKLLIMNLHGNRWEKLADWGYPFTQGQLNNFGGRTFMHGDLEVVAQDLYSTVRKRSEYCVGVGNWTEGINDNPVNYHLALEMNWAEGAIDLKQWLNKYTQRRYGLKSAAAEKAWQYLLDGPYSMGGFGYSSMLAGRPGLRPISAGPNKSYARSYTYDSKLLARAWQQLLAVDPAAMQSAGFQFDLVDVSRQSLSNLVAYQQVELTKAFEAGDREKLNQVGQEMVELIGDIDKLVSSCPQMLMGVWQKDAMDWATNDEERAYYNTTAATLPTIWGTDNPDNSLYDYAWREWGGLISTFYQERWKLWIKELDAKLAAGERYADPPNDSYGRASFRGDDIHSKMADFEMAYCANPPKLSSEAIGDSREIAQSLFNKYSSQLMALPDHAPEYPALVHPDLGIEVATWAKKSYTNKFKPVTIDVTENITGQGDYIFSVVTSFGPSPALKNLKLYENGLLVSEGTALAADKNDDKQTTYKFSINQHAMGASYEIKFDAKASASGPTEGRYHFRID</sequence>
<dbReference type="Gene3D" id="3.20.20.80">
    <property type="entry name" value="Glycosidases"/>
    <property type="match status" value="1"/>
</dbReference>
<organism evidence="5 6">
    <name type="scientific">Persicirhabdus sediminis</name>
    <dbReference type="NCBI Taxonomy" id="454144"/>
    <lineage>
        <taxon>Bacteria</taxon>
        <taxon>Pseudomonadati</taxon>
        <taxon>Verrucomicrobiota</taxon>
        <taxon>Verrucomicrobiia</taxon>
        <taxon>Verrucomicrobiales</taxon>
        <taxon>Verrucomicrobiaceae</taxon>
        <taxon>Persicirhabdus</taxon>
    </lineage>
</organism>
<dbReference type="Gene3D" id="3.30.379.10">
    <property type="entry name" value="Chitobiase/beta-hexosaminidase domain 2-like"/>
    <property type="match status" value="1"/>
</dbReference>
<dbReference type="AlphaFoldDB" id="A0A8J7SH95"/>
<reference evidence="5" key="1">
    <citation type="submission" date="2021-01" db="EMBL/GenBank/DDBJ databases">
        <title>Modified the classification status of verrucomicrobia.</title>
        <authorList>
            <person name="Feng X."/>
        </authorList>
    </citation>
    <scope>NUCLEOTIDE SEQUENCE</scope>
    <source>
        <strain evidence="5">_KCTC 22039</strain>
    </source>
</reference>
<name>A0A8J7SH95_9BACT</name>